<evidence type="ECO:0000313" key="23">
    <source>
        <dbReference type="Proteomes" id="UP000265828"/>
    </source>
</evidence>
<dbReference type="EMBL" id="QRSS01000010">
    <property type="protein sequence ID" value="RGQ04467.1"/>
    <property type="molecule type" value="Genomic_DNA"/>
</dbReference>
<evidence type="ECO:0000313" key="33">
    <source>
        <dbReference type="Proteomes" id="UP000293506"/>
    </source>
</evidence>
<dbReference type="Proteomes" id="UP000265808">
    <property type="component" value="Unassembled WGS sequence"/>
</dbReference>
<evidence type="ECO:0000313" key="21">
    <source>
        <dbReference type="Proteomes" id="UP000261222"/>
    </source>
</evidence>
<dbReference type="EMBL" id="QSHL01000010">
    <property type="protein sequence ID" value="RHC04589.1"/>
    <property type="molecule type" value="Genomic_DNA"/>
</dbReference>
<dbReference type="RefSeq" id="WP_005425937.1">
    <property type="nucleotide sequence ID" value="NZ_CABHNB010000044.1"/>
</dbReference>
<dbReference type="Proteomes" id="UP000285839">
    <property type="component" value="Unassembled WGS sequence"/>
</dbReference>
<dbReference type="EMBL" id="QRZI01000008">
    <property type="protein sequence ID" value="RGV62966.1"/>
    <property type="molecule type" value="Genomic_DNA"/>
</dbReference>
<evidence type="ECO:0000313" key="20">
    <source>
        <dbReference type="Proteomes" id="UP000261105"/>
    </source>
</evidence>
<evidence type="ECO:0000313" key="24">
    <source>
        <dbReference type="Proteomes" id="UP000283585"/>
    </source>
</evidence>
<evidence type="ECO:0000313" key="10">
    <source>
        <dbReference type="EMBL" id="RHE13054.1"/>
    </source>
</evidence>
<dbReference type="EMBL" id="QSJW01000004">
    <property type="protein sequence ID" value="RHE13054.1"/>
    <property type="molecule type" value="Genomic_DNA"/>
</dbReference>
<evidence type="ECO:0000313" key="18">
    <source>
        <dbReference type="Proteomes" id="UP000095409"/>
    </source>
</evidence>
<dbReference type="EMBL" id="QRJH01000007">
    <property type="protein sequence ID" value="RHH16941.1"/>
    <property type="molecule type" value="Genomic_DNA"/>
</dbReference>
<dbReference type="EMBL" id="CYZD01000007">
    <property type="protein sequence ID" value="CUO25701.1"/>
    <property type="molecule type" value="Genomic_DNA"/>
</dbReference>
<evidence type="ECO:0000313" key="4">
    <source>
        <dbReference type="EMBL" id="RGN85680.1"/>
    </source>
</evidence>
<sequence>MYYDKFLPFYMTYADSSLYSRERIQEQEFALMKSYYPETARKIQEKVEEECQLMDYEGSRLYDEHPDKFMMHRLYRQIRSQVDGEMAAQEIPDEFLDELIQVLLYQEISRRRCRRRRYRGF</sequence>
<dbReference type="EMBL" id="QSUZ01000022">
    <property type="protein sequence ID" value="RGN85680.1"/>
    <property type="molecule type" value="Genomic_DNA"/>
</dbReference>
<evidence type="ECO:0000313" key="12">
    <source>
        <dbReference type="EMBL" id="RHG16188.1"/>
    </source>
</evidence>
<dbReference type="Proteomes" id="UP000284267">
    <property type="component" value="Unassembled WGS sequence"/>
</dbReference>
<organism evidence="2 19">
    <name type="scientific">Blautia obeum</name>
    <dbReference type="NCBI Taxonomy" id="40520"/>
    <lineage>
        <taxon>Bacteria</taxon>
        <taxon>Bacillati</taxon>
        <taxon>Bacillota</taxon>
        <taxon>Clostridia</taxon>
        <taxon>Lachnospirales</taxon>
        <taxon>Lachnospiraceae</taxon>
        <taxon>Blautia</taxon>
    </lineage>
</organism>
<protein>
    <submittedName>
        <fullName evidence="2">Uncharacterized protein</fullName>
    </submittedName>
</protein>
<dbReference type="Proteomes" id="UP000293506">
    <property type="component" value="Unassembled WGS sequence"/>
</dbReference>
<name>A0A174SQW2_9FIRM</name>
<dbReference type="Proteomes" id="UP000284242">
    <property type="component" value="Unassembled WGS sequence"/>
</dbReference>
<dbReference type="Proteomes" id="UP000261105">
    <property type="component" value="Unassembled WGS sequence"/>
</dbReference>
<evidence type="ECO:0000313" key="29">
    <source>
        <dbReference type="Proteomes" id="UP000284267"/>
    </source>
</evidence>
<evidence type="ECO:0000313" key="2">
    <source>
        <dbReference type="EMBL" id="CUQ00022.1"/>
    </source>
</evidence>
<evidence type="ECO:0000313" key="1">
    <source>
        <dbReference type="EMBL" id="CUO25701.1"/>
    </source>
</evidence>
<evidence type="ECO:0000313" key="28">
    <source>
        <dbReference type="Proteomes" id="UP000284242"/>
    </source>
</evidence>
<evidence type="ECO:0000313" key="3">
    <source>
        <dbReference type="EMBL" id="RGN04228.1"/>
    </source>
</evidence>
<dbReference type="Proteomes" id="UP000095409">
    <property type="component" value="Unassembled WGS sequence"/>
</dbReference>
<dbReference type="Proteomes" id="UP000265828">
    <property type="component" value="Unassembled WGS sequence"/>
</dbReference>
<reference evidence="18 19" key="1">
    <citation type="submission" date="2015-09" db="EMBL/GenBank/DDBJ databases">
        <authorList>
            <consortium name="Pathogen Informatics"/>
        </authorList>
    </citation>
    <scope>NUCLEOTIDE SEQUENCE [LARGE SCALE GENOMIC DNA]</scope>
    <source>
        <strain evidence="1 18">2789STDY5608837</strain>
        <strain evidence="2 19">2789STDY5834921</strain>
    </source>
</reference>
<dbReference type="EMBL" id="QRHZ01000007">
    <property type="protein sequence ID" value="RHG16188.1"/>
    <property type="molecule type" value="Genomic_DNA"/>
</dbReference>
<evidence type="ECO:0000313" key="34">
    <source>
        <dbReference type="Proteomes" id="UP000409147"/>
    </source>
</evidence>
<dbReference type="Proteomes" id="UP000284024">
    <property type="component" value="Unassembled WGS sequence"/>
</dbReference>
<keyword evidence="34" id="KW-1185">Reference proteome</keyword>
<evidence type="ECO:0000313" key="9">
    <source>
        <dbReference type="EMBL" id="RHC04589.1"/>
    </source>
</evidence>
<evidence type="ECO:0000313" key="19">
    <source>
        <dbReference type="Proteomes" id="UP000095413"/>
    </source>
</evidence>
<evidence type="ECO:0000313" key="31">
    <source>
        <dbReference type="Proteomes" id="UP000285839"/>
    </source>
</evidence>
<reference evidence="17 34" key="4">
    <citation type="submission" date="2019-07" db="EMBL/GenBank/DDBJ databases">
        <authorList>
            <person name="Hibberd C M."/>
            <person name="Gehrig L. J."/>
            <person name="Chang H.-W."/>
            <person name="Venkatesh S."/>
        </authorList>
    </citation>
    <scope>NUCLEOTIDE SEQUENCE [LARGE SCALE GENOMIC DNA]</scope>
    <source>
        <strain evidence="17">Ruminococcus_obeum_SSTS_Bg7063</strain>
    </source>
</reference>
<dbReference type="Proteomes" id="UP000285897">
    <property type="component" value="Unassembled WGS sequence"/>
</dbReference>
<evidence type="ECO:0000313" key="26">
    <source>
        <dbReference type="Proteomes" id="UP000284024"/>
    </source>
</evidence>
<dbReference type="EMBL" id="QSUB01000004">
    <property type="protein sequence ID" value="RGN04228.1"/>
    <property type="molecule type" value="Genomic_DNA"/>
</dbReference>
<gene>
    <name evidence="15" type="ORF">DW021_11095</name>
    <name evidence="14" type="ORF">DW040_10935</name>
    <name evidence="13" type="ORF">DW222_12925</name>
    <name evidence="12" type="ORF">DW272_13615</name>
    <name evidence="11" type="ORF">DW723_03795</name>
    <name evidence="10" type="ORF">DW767_06700</name>
    <name evidence="9" type="ORF">DW859_13080</name>
    <name evidence="8" type="ORF">DWW07_11675</name>
    <name evidence="7" type="ORF">DWX77_04510</name>
    <name evidence="6" type="ORF">DWY46_12660</name>
    <name evidence="5" type="ORF">DWZ12_09795</name>
    <name evidence="4" type="ORF">DXB38_13460</name>
    <name evidence="3" type="ORF">DXB81_09680</name>
    <name evidence="16" type="ORF">EAI82_08475</name>
    <name evidence="1" type="ORF">ERS852394_01799</name>
    <name evidence="2" type="ORF">ERS852533_03361</name>
    <name evidence="17" type="ORF">ROSSTS7063_03324</name>
</gene>
<evidence type="ECO:0000313" key="17">
    <source>
        <dbReference type="EMBL" id="VUX22198.1"/>
    </source>
</evidence>
<evidence type="ECO:0000313" key="14">
    <source>
        <dbReference type="EMBL" id="RHK94190.1"/>
    </source>
</evidence>
<evidence type="ECO:0000313" key="6">
    <source>
        <dbReference type="EMBL" id="RGR47682.1"/>
    </source>
</evidence>
<dbReference type="OrthoDB" id="1935838at2"/>
<dbReference type="EMBL" id="QROS01000007">
    <property type="protein sequence ID" value="RHL46748.1"/>
    <property type="molecule type" value="Genomic_DNA"/>
</dbReference>
<dbReference type="Proteomes" id="UP000284644">
    <property type="component" value="Unassembled WGS sequence"/>
</dbReference>
<accession>A0A174SQW2</accession>
<dbReference type="EMBL" id="QROE01000005">
    <property type="protein sequence ID" value="RHK94190.1"/>
    <property type="molecule type" value="Genomic_DNA"/>
</dbReference>
<dbReference type="Proteomes" id="UP000283928">
    <property type="component" value="Unassembled WGS sequence"/>
</dbReference>
<dbReference type="Proteomes" id="UP000261222">
    <property type="component" value="Unassembled WGS sequence"/>
</dbReference>
<evidence type="ECO:0000313" key="27">
    <source>
        <dbReference type="Proteomes" id="UP000284220"/>
    </source>
</evidence>
<dbReference type="EMBL" id="QSKO01000003">
    <property type="protein sequence ID" value="RHE77486.1"/>
    <property type="molecule type" value="Genomic_DNA"/>
</dbReference>
<dbReference type="EMBL" id="CABHNB010000044">
    <property type="protein sequence ID" value="VUX22198.1"/>
    <property type="molecule type" value="Genomic_DNA"/>
</dbReference>
<dbReference type="Proteomes" id="UP000409147">
    <property type="component" value="Unassembled WGS sequence"/>
</dbReference>
<dbReference type="Proteomes" id="UP000283585">
    <property type="component" value="Unassembled WGS sequence"/>
</dbReference>
<dbReference type="EMBL" id="QRVV01000008">
    <property type="protein sequence ID" value="RGS75286.1"/>
    <property type="molecule type" value="Genomic_DNA"/>
</dbReference>
<evidence type="ECO:0000313" key="32">
    <source>
        <dbReference type="Proteomes" id="UP000285897"/>
    </source>
</evidence>
<evidence type="ECO:0000313" key="7">
    <source>
        <dbReference type="EMBL" id="RGS75286.1"/>
    </source>
</evidence>
<reference evidence="20 21" key="2">
    <citation type="submission" date="2018-08" db="EMBL/GenBank/DDBJ databases">
        <title>A genome reference for cultivated species of the human gut microbiota.</title>
        <authorList>
            <person name="Zou Y."/>
            <person name="Xue W."/>
            <person name="Luo G."/>
        </authorList>
    </citation>
    <scope>NUCLEOTIDE SEQUENCE [LARGE SCALE GENOMIC DNA]</scope>
    <source>
        <strain evidence="8 23">AF14-23</strain>
        <strain evidence="7 28">AF21-24</strain>
        <strain evidence="6 31">AF25-21</strain>
        <strain evidence="5 24">AF29-2BH</strain>
        <strain evidence="15 32">AF37-6AC</strain>
        <strain evidence="14 29">AF39-4</strain>
        <strain evidence="13 26">AM18-2AC</strain>
        <strain evidence="12 27">AM22-9LB</strain>
        <strain evidence="11 25">AM27-32LB</strain>
        <strain evidence="10 30">AM29-25AC</strain>
        <strain evidence="9 22">AM37-4AC</strain>
        <strain evidence="4 20">OM03-6</strain>
        <strain evidence="3 21">OM06-11AA</strain>
    </source>
</reference>
<dbReference type="EMBL" id="CZBA01000028">
    <property type="protein sequence ID" value="CUQ00022.1"/>
    <property type="molecule type" value="Genomic_DNA"/>
</dbReference>
<proteinExistence type="predicted"/>
<dbReference type="AlphaFoldDB" id="A0A174SQW2"/>
<evidence type="ECO:0000313" key="11">
    <source>
        <dbReference type="EMBL" id="RHE77486.1"/>
    </source>
</evidence>
<dbReference type="Proteomes" id="UP000095413">
    <property type="component" value="Unassembled WGS sequence"/>
</dbReference>
<evidence type="ECO:0000313" key="22">
    <source>
        <dbReference type="Proteomes" id="UP000265808"/>
    </source>
</evidence>
<evidence type="ECO:0000313" key="13">
    <source>
        <dbReference type="EMBL" id="RHH16941.1"/>
    </source>
</evidence>
<evidence type="ECO:0000313" key="30">
    <source>
        <dbReference type="Proteomes" id="UP000284644"/>
    </source>
</evidence>
<evidence type="ECO:0000313" key="15">
    <source>
        <dbReference type="EMBL" id="RHL46748.1"/>
    </source>
</evidence>
<dbReference type="EMBL" id="RCXQ01000006">
    <property type="protein sequence ID" value="RYT66986.1"/>
    <property type="molecule type" value="Genomic_DNA"/>
</dbReference>
<reference evidence="16 33" key="3">
    <citation type="journal article" date="2019" name="Science, e1252229">
        <title>Invertible promoters mediate bacterial phase variation, antibiotic resistance, and host adaptation in the gut.</title>
        <authorList>
            <person name="Jiang X."/>
            <person name="Hall A.B."/>
            <person name="Arthur T.D."/>
            <person name="Plichta D.R."/>
            <person name="Covington C.T."/>
            <person name="Poyet M."/>
            <person name="Crothers J."/>
            <person name="Moses P.L."/>
            <person name="Tolonen A.C."/>
            <person name="Vlamakis H."/>
            <person name="Alm E.J."/>
            <person name="Xavier R.J."/>
        </authorList>
    </citation>
    <scope>NUCLEOTIDE SEQUENCE [LARGE SCALE GENOMIC DNA]</scope>
    <source>
        <strain evidence="33">af_0058</strain>
        <strain evidence="16">Af_0058</strain>
    </source>
</reference>
<dbReference type="GeneID" id="79802804"/>
<evidence type="ECO:0000313" key="16">
    <source>
        <dbReference type="EMBL" id="RYT66986.1"/>
    </source>
</evidence>
<dbReference type="Proteomes" id="UP000284220">
    <property type="component" value="Unassembled WGS sequence"/>
</dbReference>
<evidence type="ECO:0000313" key="25">
    <source>
        <dbReference type="Proteomes" id="UP000283928"/>
    </source>
</evidence>
<dbReference type="EMBL" id="QRUH01000010">
    <property type="protein sequence ID" value="RGR47682.1"/>
    <property type="molecule type" value="Genomic_DNA"/>
</dbReference>
<evidence type="ECO:0000313" key="8">
    <source>
        <dbReference type="EMBL" id="RGV62966.1"/>
    </source>
</evidence>
<evidence type="ECO:0000313" key="5">
    <source>
        <dbReference type="EMBL" id="RGQ04467.1"/>
    </source>
</evidence>